<reference evidence="1 2" key="1">
    <citation type="submission" date="2020-01" db="EMBL/GenBank/DDBJ databases">
        <authorList>
            <person name="Kim M.K."/>
        </authorList>
    </citation>
    <scope>NUCLEOTIDE SEQUENCE [LARGE SCALE GENOMIC DNA]</scope>
    <source>
        <strain evidence="1 2">172606-1</strain>
    </source>
</reference>
<dbReference type="Proteomes" id="UP000480178">
    <property type="component" value="Chromosome"/>
</dbReference>
<sequence length="89" mass="10180">METPYQPITSEFRQQIDALIERKKYVGILYFSPLHELLSTTSIIKEISELKGVPFMRLVTGEEIRLDQVVNIDGIPAPGYDIEDFTCDC</sequence>
<protein>
    <submittedName>
        <fullName evidence="1">Uncharacterized protein</fullName>
    </submittedName>
</protein>
<organism evidence="1 2">
    <name type="scientific">Rhodocytophaga rosea</name>
    <dbReference type="NCBI Taxonomy" id="2704465"/>
    <lineage>
        <taxon>Bacteria</taxon>
        <taxon>Pseudomonadati</taxon>
        <taxon>Bacteroidota</taxon>
        <taxon>Cytophagia</taxon>
        <taxon>Cytophagales</taxon>
        <taxon>Rhodocytophagaceae</taxon>
        <taxon>Rhodocytophaga</taxon>
    </lineage>
</organism>
<dbReference type="RefSeq" id="WP_162441452.1">
    <property type="nucleotide sequence ID" value="NZ_CP048222.1"/>
</dbReference>
<gene>
    <name evidence="1" type="ORF">GXP67_01075</name>
</gene>
<accession>A0A6C0GBP5</accession>
<keyword evidence="2" id="KW-1185">Reference proteome</keyword>
<dbReference type="KEGG" id="rhoz:GXP67_01075"/>
<proteinExistence type="predicted"/>
<dbReference type="EMBL" id="CP048222">
    <property type="protein sequence ID" value="QHT65365.1"/>
    <property type="molecule type" value="Genomic_DNA"/>
</dbReference>
<evidence type="ECO:0000313" key="1">
    <source>
        <dbReference type="EMBL" id="QHT65365.1"/>
    </source>
</evidence>
<evidence type="ECO:0000313" key="2">
    <source>
        <dbReference type="Proteomes" id="UP000480178"/>
    </source>
</evidence>
<dbReference type="AlphaFoldDB" id="A0A6C0GBP5"/>
<name>A0A6C0GBP5_9BACT</name>